<name>A0A0F5Y8T6_9CYAN</name>
<comment type="caution">
    <text evidence="2">The sequence shown here is derived from an EMBL/GenBank/DDBJ whole genome shotgun (WGS) entry which is preliminary data.</text>
</comment>
<reference evidence="2 3" key="1">
    <citation type="submission" date="2015-06" db="EMBL/GenBank/DDBJ databases">
        <title>Draft genome assembly of filamentous brackish cyanobacterium Limnoraphis robusta strain CS-951.</title>
        <authorList>
            <person name="Willis A."/>
            <person name="Parks M."/>
            <person name="Burford M.A."/>
        </authorList>
    </citation>
    <scope>NUCLEOTIDE SEQUENCE [LARGE SCALE GENOMIC DNA]</scope>
    <source>
        <strain evidence="2 3">CS-951</strain>
    </source>
</reference>
<accession>A0A0F5Y8T6</accession>
<feature type="compositionally biased region" description="Polar residues" evidence="1">
    <location>
        <begin position="149"/>
        <end position="179"/>
    </location>
</feature>
<protein>
    <submittedName>
        <fullName evidence="2">Uncharacterized protein</fullName>
    </submittedName>
</protein>
<dbReference type="AlphaFoldDB" id="A0A0F5Y8T6"/>
<sequence length="415" mass="44230">MSIFLQIFESIGALTSKLKPLTQVRFWGPVGITAVVVGFIWQVSEHPEWFELDDLKQAISNSANFDDRLSEEEKAIAADIDSSAVLIKQLEGPQLLPYPIDTPITAGDGAIDQLRKSRLNTSATPTTSSNPLLQPESSPNTLPDFPIAPTSSDLNNPLNFNPTSQTPSSTTAYPQGSPNVTPPVIFEANYPSAAGAEGETSAQSPLQAAMDEYTQEQVQPESSNSSSTTTDPTTPILNSNSSQINITNSPGLPATPTSIVTQPSVSVPQATWIVPRTPTTPTSPTIPTPTINPYQTNISITQPVIPSQPIIPPTPTRTGAAVTPDIRSIYNSYGVPNANGSFGTPFPNNASSTPTTGSLNNSLVNPQNYQVNQNTLLQNTQADQFNQMNQRPFSAPRPVPGRRIGGGEINTFANP</sequence>
<organism evidence="2 3">
    <name type="scientific">Limnoraphis robusta CS-951</name>
    <dbReference type="NCBI Taxonomy" id="1637645"/>
    <lineage>
        <taxon>Bacteria</taxon>
        <taxon>Bacillati</taxon>
        <taxon>Cyanobacteriota</taxon>
        <taxon>Cyanophyceae</taxon>
        <taxon>Oscillatoriophycideae</taxon>
        <taxon>Oscillatoriales</taxon>
        <taxon>Sirenicapillariaceae</taxon>
        <taxon>Limnoraphis</taxon>
    </lineage>
</organism>
<feature type="compositionally biased region" description="Low complexity" evidence="1">
    <location>
        <begin position="222"/>
        <end position="249"/>
    </location>
</feature>
<evidence type="ECO:0000313" key="3">
    <source>
        <dbReference type="Proteomes" id="UP000033607"/>
    </source>
</evidence>
<dbReference type="Proteomes" id="UP000033607">
    <property type="component" value="Unassembled WGS sequence"/>
</dbReference>
<dbReference type="OrthoDB" id="459661at2"/>
<gene>
    <name evidence="2" type="ORF">WN50_29875</name>
</gene>
<proteinExistence type="predicted"/>
<evidence type="ECO:0000256" key="1">
    <source>
        <dbReference type="SAM" id="MobiDB-lite"/>
    </source>
</evidence>
<feature type="compositionally biased region" description="Low complexity" evidence="1">
    <location>
        <begin position="121"/>
        <end position="133"/>
    </location>
</feature>
<dbReference type="EMBL" id="LATL02000307">
    <property type="protein sequence ID" value="KKD34620.1"/>
    <property type="molecule type" value="Genomic_DNA"/>
</dbReference>
<feature type="region of interest" description="Disordered" evidence="1">
    <location>
        <begin position="213"/>
        <end position="257"/>
    </location>
</feature>
<feature type="region of interest" description="Disordered" evidence="1">
    <location>
        <begin position="391"/>
        <end position="415"/>
    </location>
</feature>
<dbReference type="RefSeq" id="WP_046282262.1">
    <property type="nucleotide sequence ID" value="NZ_LATL02000307.1"/>
</dbReference>
<dbReference type="PATRIC" id="fig|1637645.4.peg.6019"/>
<evidence type="ECO:0000313" key="2">
    <source>
        <dbReference type="EMBL" id="KKD34620.1"/>
    </source>
</evidence>
<feature type="region of interest" description="Disordered" evidence="1">
    <location>
        <begin position="121"/>
        <end position="185"/>
    </location>
</feature>